<keyword evidence="4" id="KW-1185">Reference proteome</keyword>
<evidence type="ECO:0000259" key="2">
    <source>
        <dbReference type="Pfam" id="PF13581"/>
    </source>
</evidence>
<dbReference type="RefSeq" id="WP_179827687.1">
    <property type="nucleotide sequence ID" value="NZ_JACCCO010000003.1"/>
</dbReference>
<keyword evidence="1" id="KW-0418">Kinase</keyword>
<organism evidence="3 4">
    <name type="scientific">Streptosporangium sandarakinum</name>
    <dbReference type="NCBI Taxonomy" id="1260955"/>
    <lineage>
        <taxon>Bacteria</taxon>
        <taxon>Bacillati</taxon>
        <taxon>Actinomycetota</taxon>
        <taxon>Actinomycetes</taxon>
        <taxon>Streptosporangiales</taxon>
        <taxon>Streptosporangiaceae</taxon>
        <taxon>Streptosporangium</taxon>
    </lineage>
</organism>
<keyword evidence="1" id="KW-0723">Serine/threonine-protein kinase</keyword>
<dbReference type="Proteomes" id="UP000576393">
    <property type="component" value="Unassembled WGS sequence"/>
</dbReference>
<comment type="caution">
    <text evidence="3">The sequence shown here is derived from an EMBL/GenBank/DDBJ whole genome shotgun (WGS) entry which is preliminary data.</text>
</comment>
<dbReference type="PANTHER" id="PTHR35526">
    <property type="entry name" value="ANTI-SIGMA-F FACTOR RSBW-RELATED"/>
    <property type="match status" value="1"/>
</dbReference>
<dbReference type="CDD" id="cd16936">
    <property type="entry name" value="HATPase_RsbW-like"/>
    <property type="match status" value="1"/>
</dbReference>
<feature type="domain" description="Histidine kinase/HSP90-like ATPase" evidence="2">
    <location>
        <begin position="34"/>
        <end position="148"/>
    </location>
</feature>
<evidence type="ECO:0000313" key="3">
    <source>
        <dbReference type="EMBL" id="NYF43899.1"/>
    </source>
</evidence>
<protein>
    <submittedName>
        <fullName evidence="3">Anti-sigma regulatory factor (Ser/Thr protein kinase)</fullName>
    </submittedName>
</protein>
<dbReference type="Gene3D" id="3.30.565.10">
    <property type="entry name" value="Histidine kinase-like ATPase, C-terminal domain"/>
    <property type="match status" value="1"/>
</dbReference>
<evidence type="ECO:0000256" key="1">
    <source>
        <dbReference type="ARBA" id="ARBA00022527"/>
    </source>
</evidence>
<evidence type="ECO:0000313" key="4">
    <source>
        <dbReference type="Proteomes" id="UP000576393"/>
    </source>
</evidence>
<dbReference type="PANTHER" id="PTHR35526:SF3">
    <property type="entry name" value="ANTI-SIGMA-F FACTOR RSBW"/>
    <property type="match status" value="1"/>
</dbReference>
<dbReference type="InterPro" id="IPR050267">
    <property type="entry name" value="Anti-sigma-factor_SerPK"/>
</dbReference>
<dbReference type="Pfam" id="PF13581">
    <property type="entry name" value="HATPase_c_2"/>
    <property type="match status" value="1"/>
</dbReference>
<dbReference type="GO" id="GO:0004674">
    <property type="term" value="F:protein serine/threonine kinase activity"/>
    <property type="evidence" value="ECO:0007669"/>
    <property type="project" value="UniProtKB-KW"/>
</dbReference>
<keyword evidence="1" id="KW-0808">Transferase</keyword>
<dbReference type="AlphaFoldDB" id="A0A852V5Z2"/>
<dbReference type="SUPFAM" id="SSF55874">
    <property type="entry name" value="ATPase domain of HSP90 chaperone/DNA topoisomerase II/histidine kinase"/>
    <property type="match status" value="1"/>
</dbReference>
<accession>A0A852V5Z2</accession>
<proteinExistence type="predicted"/>
<dbReference type="InterPro" id="IPR003594">
    <property type="entry name" value="HATPase_dom"/>
</dbReference>
<dbReference type="EMBL" id="JACCCO010000003">
    <property type="protein sequence ID" value="NYF43899.1"/>
    <property type="molecule type" value="Genomic_DNA"/>
</dbReference>
<gene>
    <name evidence="3" type="ORF">HDA43_006126</name>
</gene>
<reference evidence="3 4" key="1">
    <citation type="submission" date="2020-07" db="EMBL/GenBank/DDBJ databases">
        <title>Sequencing the genomes of 1000 actinobacteria strains.</title>
        <authorList>
            <person name="Klenk H.-P."/>
        </authorList>
    </citation>
    <scope>NUCLEOTIDE SEQUENCE [LARGE SCALE GENOMIC DNA]</scope>
    <source>
        <strain evidence="3 4">DSM 45763</strain>
    </source>
</reference>
<sequence>MEEALQACATLSRYHYTPNLDLFLLGERWITRAERSVASVRRFVRDTAGDWDAAGDVPEIAELLVSELATNAVAYGTADAPARNIIRVTVGKLGALLVVDVYDSCVEIPRMRKPSDLETSGRGLSIVEDLSHNWGWTLNPYGKSVWFQLLAWP</sequence>
<dbReference type="InterPro" id="IPR036890">
    <property type="entry name" value="HATPase_C_sf"/>
</dbReference>
<name>A0A852V5Z2_9ACTN</name>